<evidence type="ECO:0000313" key="2">
    <source>
        <dbReference type="EMBL" id="MBE8719075.1"/>
    </source>
</evidence>
<organism evidence="2 3">
    <name type="scientific">Cellvibrio polysaccharolyticus</name>
    <dbReference type="NCBI Taxonomy" id="2082724"/>
    <lineage>
        <taxon>Bacteria</taxon>
        <taxon>Pseudomonadati</taxon>
        <taxon>Pseudomonadota</taxon>
        <taxon>Gammaproteobacteria</taxon>
        <taxon>Cellvibrionales</taxon>
        <taxon>Cellvibrionaceae</taxon>
        <taxon>Cellvibrio</taxon>
    </lineage>
</organism>
<reference evidence="2" key="1">
    <citation type="submission" date="2018-07" db="EMBL/GenBank/DDBJ databases">
        <title>Genome assembly of strain Ka43.</title>
        <authorList>
            <person name="Kukolya J."/>
            <person name="Nagy I."/>
            <person name="Horvath B."/>
            <person name="Toth A."/>
        </authorList>
    </citation>
    <scope>NUCLEOTIDE SEQUENCE</scope>
    <source>
        <strain evidence="2">KB43</strain>
    </source>
</reference>
<accession>A0A928V8I5</accession>
<dbReference type="RefSeq" id="WP_193912149.1">
    <property type="nucleotide sequence ID" value="NZ_PRDL01000001.1"/>
</dbReference>
<feature type="domain" description="DUF6316" evidence="1">
    <location>
        <begin position="5"/>
        <end position="56"/>
    </location>
</feature>
<dbReference type="Proteomes" id="UP000652567">
    <property type="component" value="Unassembled WGS sequence"/>
</dbReference>
<evidence type="ECO:0000313" key="3">
    <source>
        <dbReference type="Proteomes" id="UP000652567"/>
    </source>
</evidence>
<proteinExistence type="predicted"/>
<dbReference type="InterPro" id="IPR045630">
    <property type="entry name" value="DUF6316"/>
</dbReference>
<keyword evidence="3" id="KW-1185">Reference proteome</keyword>
<sequence length="72" mass="8019">MAHRNGEDGVIPPRSGRFLQKDGYWYYSTREGVDIGPFDSASDAQNGAVAFIDYIRSSDPGTSEMLKRYRAA</sequence>
<dbReference type="Pfam" id="PF19837">
    <property type="entry name" value="DUF6316"/>
    <property type="match status" value="1"/>
</dbReference>
<name>A0A928V8I5_9GAMM</name>
<protein>
    <recommendedName>
        <fullName evidence="1">DUF6316 domain-containing protein</fullName>
    </recommendedName>
</protein>
<dbReference type="EMBL" id="PRDL01000001">
    <property type="protein sequence ID" value="MBE8719075.1"/>
    <property type="molecule type" value="Genomic_DNA"/>
</dbReference>
<comment type="caution">
    <text evidence="2">The sequence shown here is derived from an EMBL/GenBank/DDBJ whole genome shotgun (WGS) entry which is preliminary data.</text>
</comment>
<gene>
    <name evidence="2" type="ORF">C4F51_18005</name>
</gene>
<dbReference type="AlphaFoldDB" id="A0A928V8I5"/>
<evidence type="ECO:0000259" key="1">
    <source>
        <dbReference type="Pfam" id="PF19837"/>
    </source>
</evidence>